<evidence type="ECO:0000313" key="2">
    <source>
        <dbReference type="Proteomes" id="UP001642483"/>
    </source>
</evidence>
<protein>
    <recommendedName>
        <fullName evidence="3">Antifreeze protein</fullName>
    </recommendedName>
</protein>
<evidence type="ECO:0000313" key="1">
    <source>
        <dbReference type="EMBL" id="CAK8677375.1"/>
    </source>
</evidence>
<gene>
    <name evidence="1" type="ORF">CVLEPA_LOCUS6760</name>
</gene>
<proteinExistence type="predicted"/>
<dbReference type="Proteomes" id="UP001642483">
    <property type="component" value="Unassembled WGS sequence"/>
</dbReference>
<evidence type="ECO:0008006" key="3">
    <source>
        <dbReference type="Google" id="ProtNLM"/>
    </source>
</evidence>
<name>A0ABP0FCE1_CLALP</name>
<dbReference type="EMBL" id="CAWYQH010000046">
    <property type="protein sequence ID" value="CAK8677375.1"/>
    <property type="molecule type" value="Genomic_DNA"/>
</dbReference>
<organism evidence="1 2">
    <name type="scientific">Clavelina lepadiformis</name>
    <name type="common">Light-bulb sea squirt</name>
    <name type="synonym">Ascidia lepadiformis</name>
    <dbReference type="NCBI Taxonomy" id="159417"/>
    <lineage>
        <taxon>Eukaryota</taxon>
        <taxon>Metazoa</taxon>
        <taxon>Chordata</taxon>
        <taxon>Tunicata</taxon>
        <taxon>Ascidiacea</taxon>
        <taxon>Aplousobranchia</taxon>
        <taxon>Clavelinidae</taxon>
        <taxon>Clavelina</taxon>
    </lineage>
</organism>
<keyword evidence="2" id="KW-1185">Reference proteome</keyword>
<reference evidence="1 2" key="1">
    <citation type="submission" date="2024-02" db="EMBL/GenBank/DDBJ databases">
        <authorList>
            <person name="Daric V."/>
            <person name="Darras S."/>
        </authorList>
    </citation>
    <scope>NUCLEOTIDE SEQUENCE [LARGE SCALE GENOMIC DNA]</scope>
</reference>
<sequence length="79" mass="8161">MDRVMFQHAVSIIAECSLDTTAYSNLTFACDDSSCEFNSAGTLSCAEGFAASGVSTTSTTCQADATLTNLDVLSCTASK</sequence>
<comment type="caution">
    <text evidence="1">The sequence shown here is derived from an EMBL/GenBank/DDBJ whole genome shotgun (WGS) entry which is preliminary data.</text>
</comment>
<accession>A0ABP0FCE1</accession>
<dbReference type="PROSITE" id="PS51257">
    <property type="entry name" value="PROKAR_LIPOPROTEIN"/>
    <property type="match status" value="1"/>
</dbReference>